<dbReference type="EMBL" id="OX459956">
    <property type="protein sequence ID" value="CAI9161187.1"/>
    <property type="molecule type" value="Genomic_DNA"/>
</dbReference>
<evidence type="ECO:0000256" key="3">
    <source>
        <dbReference type="ARBA" id="ARBA00022704"/>
    </source>
</evidence>
<keyword evidence="3" id="KW-0789">Thiol protease inhibitor</keyword>
<protein>
    <recommendedName>
        <fullName evidence="5">Cystatin domain-containing protein</fullName>
    </recommendedName>
</protein>
<accession>A0ABN8YKT8</accession>
<gene>
    <name evidence="6" type="ORF">MRATA1EN1_LOCUS10149</name>
</gene>
<organism evidence="6 7">
    <name type="scientific">Rangifer tarandus platyrhynchus</name>
    <name type="common">Svalbard reindeer</name>
    <dbReference type="NCBI Taxonomy" id="3082113"/>
    <lineage>
        <taxon>Eukaryota</taxon>
        <taxon>Metazoa</taxon>
        <taxon>Chordata</taxon>
        <taxon>Craniata</taxon>
        <taxon>Vertebrata</taxon>
        <taxon>Euteleostomi</taxon>
        <taxon>Mammalia</taxon>
        <taxon>Eutheria</taxon>
        <taxon>Laurasiatheria</taxon>
        <taxon>Artiodactyla</taxon>
        <taxon>Ruminantia</taxon>
        <taxon>Pecora</taxon>
        <taxon>Cervidae</taxon>
        <taxon>Odocoileinae</taxon>
        <taxon>Rangifer</taxon>
    </lineage>
</organism>
<dbReference type="CDD" id="cd00042">
    <property type="entry name" value="CY"/>
    <property type="match status" value="1"/>
</dbReference>
<evidence type="ECO:0000256" key="1">
    <source>
        <dbReference type="ARBA" id="ARBA00009403"/>
    </source>
</evidence>
<dbReference type="Gene3D" id="3.10.450.10">
    <property type="match status" value="1"/>
</dbReference>
<evidence type="ECO:0000313" key="6">
    <source>
        <dbReference type="EMBL" id="CAI9161187.1"/>
    </source>
</evidence>
<feature type="region of interest" description="Disordered" evidence="4">
    <location>
        <begin position="212"/>
        <end position="239"/>
    </location>
</feature>
<feature type="compositionally biased region" description="Low complexity" evidence="4">
    <location>
        <begin position="122"/>
        <end position="132"/>
    </location>
</feature>
<reference evidence="6" key="1">
    <citation type="submission" date="2023-04" db="EMBL/GenBank/DDBJ databases">
        <authorList>
            <consortium name="ELIXIR-Norway"/>
        </authorList>
    </citation>
    <scope>NUCLEOTIDE SEQUENCE [LARGE SCALE GENOMIC DNA]</scope>
</reference>
<keyword evidence="7" id="KW-1185">Reference proteome</keyword>
<evidence type="ECO:0000256" key="2">
    <source>
        <dbReference type="ARBA" id="ARBA00022690"/>
    </source>
</evidence>
<keyword evidence="2" id="KW-0646">Protease inhibitor</keyword>
<feature type="compositionally biased region" description="Basic and acidic residues" evidence="4">
    <location>
        <begin position="56"/>
        <end position="70"/>
    </location>
</feature>
<dbReference type="Pfam" id="PF00031">
    <property type="entry name" value="Cystatin"/>
    <property type="match status" value="1"/>
</dbReference>
<dbReference type="PANTHER" id="PTHR46186:SF2">
    <property type="entry name" value="CYSTATIN"/>
    <property type="match status" value="1"/>
</dbReference>
<proteinExistence type="inferred from homology"/>
<feature type="compositionally biased region" description="Basic and acidic residues" evidence="4">
    <location>
        <begin position="84"/>
        <end position="96"/>
    </location>
</feature>
<dbReference type="PANTHER" id="PTHR46186">
    <property type="entry name" value="CYSTATIN"/>
    <property type="match status" value="1"/>
</dbReference>
<name>A0ABN8YKT8_RANTA</name>
<dbReference type="InterPro" id="IPR046350">
    <property type="entry name" value="Cystatin_sf"/>
</dbReference>
<feature type="region of interest" description="Disordered" evidence="4">
    <location>
        <begin position="55"/>
        <end position="154"/>
    </location>
</feature>
<evidence type="ECO:0000256" key="4">
    <source>
        <dbReference type="SAM" id="MobiDB-lite"/>
    </source>
</evidence>
<dbReference type="InterPro" id="IPR000010">
    <property type="entry name" value="Cystatin_dom"/>
</dbReference>
<feature type="compositionally biased region" description="Basic residues" evidence="4">
    <location>
        <begin position="227"/>
        <end position="239"/>
    </location>
</feature>
<evidence type="ECO:0000259" key="5">
    <source>
        <dbReference type="SMART" id="SM00043"/>
    </source>
</evidence>
<dbReference type="SUPFAM" id="SSF54403">
    <property type="entry name" value="Cystatin/monellin"/>
    <property type="match status" value="1"/>
</dbReference>
<comment type="similarity">
    <text evidence="1">Belongs to the cystatin family.</text>
</comment>
<dbReference type="SMART" id="SM00043">
    <property type="entry name" value="CY"/>
    <property type="match status" value="1"/>
</dbReference>
<sequence length="239" mass="26388">MEFTEEFYKAHENRIPERSQGMAKQLQQHDWKRIIEEFSQQESPPSIRELGAQEYIAKDFQDHQKDDNRDSLTALGADMNPGILDRKDTETEAEGRRGRRGGARTRDRPSAAVCSHPRDHGGLPALPAAPAGRPDRRPGPGRELAAAQGPGKSRLLGGLMEEGVQEALSVAVSEFSNDAYQSRATRVARARKQVVSGTSYFLDVELGRTARTKSQGSLDSCPFHGQPHLKRRKAVPIPG</sequence>
<evidence type="ECO:0000313" key="7">
    <source>
        <dbReference type="Proteomes" id="UP001176941"/>
    </source>
</evidence>
<dbReference type="Proteomes" id="UP001176941">
    <property type="component" value="Chromosome 20"/>
</dbReference>
<feature type="domain" description="Cystatin" evidence="5">
    <location>
        <begin position="154"/>
        <end position="235"/>
    </location>
</feature>